<feature type="region of interest" description="Disordered" evidence="1">
    <location>
        <begin position="1"/>
        <end position="29"/>
    </location>
</feature>
<dbReference type="InterPro" id="IPR025295">
    <property type="entry name" value="eCIS_core_dom"/>
</dbReference>
<feature type="domain" description="eCIS core" evidence="2">
    <location>
        <begin position="141"/>
        <end position="206"/>
    </location>
</feature>
<feature type="compositionally biased region" description="Basic and acidic residues" evidence="1">
    <location>
        <begin position="87"/>
        <end position="98"/>
    </location>
</feature>
<organism evidence="3 4">
    <name type="scientific">Moorena producens PAL-8-15-08-1</name>
    <dbReference type="NCBI Taxonomy" id="1458985"/>
    <lineage>
        <taxon>Bacteria</taxon>
        <taxon>Bacillati</taxon>
        <taxon>Cyanobacteriota</taxon>
        <taxon>Cyanophyceae</taxon>
        <taxon>Coleofasciculales</taxon>
        <taxon>Coleofasciculaceae</taxon>
        <taxon>Moorena</taxon>
    </lineage>
</organism>
<feature type="compositionally biased region" description="Basic residues" evidence="1">
    <location>
        <begin position="1"/>
        <end position="11"/>
    </location>
</feature>
<evidence type="ECO:0000259" key="2">
    <source>
        <dbReference type="Pfam" id="PF13699"/>
    </source>
</evidence>
<feature type="compositionally biased region" description="Basic and acidic residues" evidence="1">
    <location>
        <begin position="20"/>
        <end position="29"/>
    </location>
</feature>
<name>A0A1D8TSC9_9CYAN</name>
<evidence type="ECO:0000313" key="4">
    <source>
        <dbReference type="Proteomes" id="UP000177870"/>
    </source>
</evidence>
<feature type="region of interest" description="Disordered" evidence="1">
    <location>
        <begin position="202"/>
        <end position="265"/>
    </location>
</feature>
<dbReference type="RefSeq" id="WP_070392984.1">
    <property type="nucleotide sequence ID" value="NZ_CP017599.1"/>
</dbReference>
<evidence type="ECO:0000256" key="1">
    <source>
        <dbReference type="SAM" id="MobiDB-lite"/>
    </source>
</evidence>
<dbReference type="AlphaFoldDB" id="A0A1D8TSC9"/>
<dbReference type="Proteomes" id="UP000177870">
    <property type="component" value="Chromosome"/>
</dbReference>
<sequence>MRTTHTYKPKYSHTTSLSYEQKKKDSRGKGIREMLDAEEREWNAEEAVGEWGSMSANVMRTLESGVTQPERGRREIGLQGKFSLGEPGERSRQGENHGGHQVVQPKRMMVQRAAQPLTGDSVTYGDSMRASRSKKENKTGLPDRLKAGIENLSGYSMDDVRVHYNSEKPAQLQAKAYAQGTEIHLGSGQERHLPHEAWHVVQQKQGRVRPTWGRNEKEQVNSEKKLEEEAEVMGEMATTQGEESSNDLENRNPRQKRKKEGMTSGLGWGREREMKETKVVQMVQVNDQSLEGLNIGRSKHVPGKKEAIKIDNKDYFYHLHANKFSNYDKDLTEFTMTLWLADKDPEEVKARGGQILYDHVRADDKYHMTFYEGDNFQWSGYRFTEARDVQRDEVIKWIELGMRAEGLQIIEWIKVGYR</sequence>
<feature type="region of interest" description="Disordered" evidence="1">
    <location>
        <begin position="80"/>
        <end position="141"/>
    </location>
</feature>
<evidence type="ECO:0000313" key="3">
    <source>
        <dbReference type="EMBL" id="AOX00527.1"/>
    </source>
</evidence>
<dbReference type="STRING" id="1458985.BJP34_14670"/>
<proteinExistence type="predicted"/>
<protein>
    <recommendedName>
        <fullName evidence="2">eCIS core domain-containing protein</fullName>
    </recommendedName>
</protein>
<accession>A0A1D8TSC9</accession>
<dbReference type="EMBL" id="CP017599">
    <property type="protein sequence ID" value="AOX00527.1"/>
    <property type="molecule type" value="Genomic_DNA"/>
</dbReference>
<feature type="compositionally biased region" description="Basic and acidic residues" evidence="1">
    <location>
        <begin position="214"/>
        <end position="227"/>
    </location>
</feature>
<dbReference type="KEGG" id="mpro:BJP34_14670"/>
<dbReference type="Pfam" id="PF13699">
    <property type="entry name" value="eCIS_core"/>
    <property type="match status" value="1"/>
</dbReference>
<reference evidence="4" key="1">
    <citation type="submission" date="2016-10" db="EMBL/GenBank/DDBJ databases">
        <title>Comparative genomics uncovers the prolific and rare metabolic potential of the cyanobacterial genus Moorea.</title>
        <authorList>
            <person name="Leao T."/>
            <person name="Castelao G."/>
            <person name="Korobeynikov A."/>
            <person name="Monroe E.A."/>
            <person name="Podell S."/>
            <person name="Glukhov E."/>
            <person name="Allen E."/>
            <person name="Gerwick W.H."/>
            <person name="Gerwick L."/>
        </authorList>
    </citation>
    <scope>NUCLEOTIDE SEQUENCE [LARGE SCALE GENOMIC DNA]</scope>
    <source>
        <strain evidence="4">PAL-8-15-08-1</strain>
    </source>
</reference>
<gene>
    <name evidence="3" type="ORF">BJP34_14670</name>
</gene>